<dbReference type="Proteomes" id="UP001301769">
    <property type="component" value="Unassembled WGS sequence"/>
</dbReference>
<evidence type="ECO:0000313" key="6">
    <source>
        <dbReference type="EMBL" id="KAK4206816.1"/>
    </source>
</evidence>
<comment type="subcellular location">
    <subcellularLocation>
        <location evidence="1 5">Membrane</location>
        <topology evidence="1 5">Multi-pass membrane protein</topology>
    </subcellularLocation>
</comment>
<reference evidence="6" key="1">
    <citation type="journal article" date="2023" name="Mol. Phylogenet. Evol.">
        <title>Genome-scale phylogeny and comparative genomics of the fungal order Sordariales.</title>
        <authorList>
            <person name="Hensen N."/>
            <person name="Bonometti L."/>
            <person name="Westerberg I."/>
            <person name="Brannstrom I.O."/>
            <person name="Guillou S."/>
            <person name="Cros-Aarteil S."/>
            <person name="Calhoun S."/>
            <person name="Haridas S."/>
            <person name="Kuo A."/>
            <person name="Mondo S."/>
            <person name="Pangilinan J."/>
            <person name="Riley R."/>
            <person name="LaButti K."/>
            <person name="Andreopoulos B."/>
            <person name="Lipzen A."/>
            <person name="Chen C."/>
            <person name="Yan M."/>
            <person name="Daum C."/>
            <person name="Ng V."/>
            <person name="Clum A."/>
            <person name="Steindorff A."/>
            <person name="Ohm R.A."/>
            <person name="Martin F."/>
            <person name="Silar P."/>
            <person name="Natvig D.O."/>
            <person name="Lalanne C."/>
            <person name="Gautier V."/>
            <person name="Ament-Velasquez S.L."/>
            <person name="Kruys A."/>
            <person name="Hutchinson M.I."/>
            <person name="Powell A.J."/>
            <person name="Barry K."/>
            <person name="Miller A.N."/>
            <person name="Grigoriev I.V."/>
            <person name="Debuchy R."/>
            <person name="Gladieux P."/>
            <person name="Hiltunen Thoren M."/>
            <person name="Johannesson H."/>
        </authorList>
    </citation>
    <scope>NUCLEOTIDE SEQUENCE</scope>
    <source>
        <strain evidence="6">PSN293</strain>
    </source>
</reference>
<proteinExistence type="inferred from homology"/>
<evidence type="ECO:0000256" key="2">
    <source>
        <dbReference type="ARBA" id="ARBA00022692"/>
    </source>
</evidence>
<dbReference type="GO" id="GO:0005794">
    <property type="term" value="C:Golgi apparatus"/>
    <property type="evidence" value="ECO:0007669"/>
    <property type="project" value="TreeGrafter"/>
</dbReference>
<protein>
    <recommendedName>
        <fullName evidence="5">PRA1 family protein</fullName>
    </recommendedName>
</protein>
<keyword evidence="3 5" id="KW-1133">Transmembrane helix</keyword>
<name>A0AAN6XUE5_9PEZI</name>
<dbReference type="EMBL" id="MU858349">
    <property type="protein sequence ID" value="KAK4206816.1"/>
    <property type="molecule type" value="Genomic_DNA"/>
</dbReference>
<dbReference type="GO" id="GO:0016020">
    <property type="term" value="C:membrane"/>
    <property type="evidence" value="ECO:0007669"/>
    <property type="project" value="UniProtKB-SubCell"/>
</dbReference>
<accession>A0AAN6XUE5</accession>
<evidence type="ECO:0000256" key="4">
    <source>
        <dbReference type="ARBA" id="ARBA00023136"/>
    </source>
</evidence>
<comment type="caution">
    <text evidence="6">The sequence shown here is derived from an EMBL/GenBank/DDBJ whole genome shotgun (WGS) entry which is preliminary data.</text>
</comment>
<evidence type="ECO:0000256" key="3">
    <source>
        <dbReference type="ARBA" id="ARBA00022989"/>
    </source>
</evidence>
<comment type="caution">
    <text evidence="5">Lacks conserved residue(s) required for the propagation of feature annotation.</text>
</comment>
<dbReference type="PANTHER" id="PTHR19317">
    <property type="entry name" value="PRENYLATED RAB ACCEPTOR 1-RELATED"/>
    <property type="match status" value="1"/>
</dbReference>
<evidence type="ECO:0000313" key="7">
    <source>
        <dbReference type="Proteomes" id="UP001301769"/>
    </source>
</evidence>
<sequence length="151" mass="16540">MLTSQITEELLAYKANLHLISELFNAQHVLIPASFTEIQSRVKLNLCRFSDNYVAVLAIITLYSLLADWKLLIDVVFAAIEILLIRKLDGGSITIGQRQLTIPQFSPLLYGTALPMILRSSLLSTLISIIGTSGLVVLSHASLISSSVKES</sequence>
<reference evidence="6" key="2">
    <citation type="submission" date="2023-05" db="EMBL/GenBank/DDBJ databases">
        <authorList>
            <consortium name="Lawrence Berkeley National Laboratory"/>
            <person name="Steindorff A."/>
            <person name="Hensen N."/>
            <person name="Bonometti L."/>
            <person name="Westerberg I."/>
            <person name="Brannstrom I.O."/>
            <person name="Guillou S."/>
            <person name="Cros-Aarteil S."/>
            <person name="Calhoun S."/>
            <person name="Haridas S."/>
            <person name="Kuo A."/>
            <person name="Mondo S."/>
            <person name="Pangilinan J."/>
            <person name="Riley R."/>
            <person name="Labutti K."/>
            <person name="Andreopoulos B."/>
            <person name="Lipzen A."/>
            <person name="Chen C."/>
            <person name="Yanf M."/>
            <person name="Daum C."/>
            <person name="Ng V."/>
            <person name="Clum A."/>
            <person name="Ohm R."/>
            <person name="Martin F."/>
            <person name="Silar P."/>
            <person name="Natvig D."/>
            <person name="Lalanne C."/>
            <person name="Gautier V."/>
            <person name="Ament-Velasquez S.L."/>
            <person name="Kruys A."/>
            <person name="Hutchinson M.I."/>
            <person name="Powell A.J."/>
            <person name="Barry K."/>
            <person name="Miller A.N."/>
            <person name="Grigoriev I.V."/>
            <person name="Debuchy R."/>
            <person name="Gladieux P."/>
            <person name="Thoren M.H."/>
            <person name="Johannesson H."/>
        </authorList>
    </citation>
    <scope>NUCLEOTIDE SEQUENCE</scope>
    <source>
        <strain evidence="6">PSN293</strain>
    </source>
</reference>
<keyword evidence="7" id="KW-1185">Reference proteome</keyword>
<feature type="transmembrane region" description="Helical" evidence="5">
    <location>
        <begin position="122"/>
        <end position="144"/>
    </location>
</feature>
<evidence type="ECO:0000256" key="1">
    <source>
        <dbReference type="ARBA" id="ARBA00004141"/>
    </source>
</evidence>
<keyword evidence="2 5" id="KW-0812">Transmembrane</keyword>
<evidence type="ECO:0000256" key="5">
    <source>
        <dbReference type="RuleBase" id="RU363107"/>
    </source>
</evidence>
<dbReference type="Pfam" id="PF03208">
    <property type="entry name" value="PRA1"/>
    <property type="match status" value="1"/>
</dbReference>
<organism evidence="6 7">
    <name type="scientific">Rhypophila decipiens</name>
    <dbReference type="NCBI Taxonomy" id="261697"/>
    <lineage>
        <taxon>Eukaryota</taxon>
        <taxon>Fungi</taxon>
        <taxon>Dikarya</taxon>
        <taxon>Ascomycota</taxon>
        <taxon>Pezizomycotina</taxon>
        <taxon>Sordariomycetes</taxon>
        <taxon>Sordariomycetidae</taxon>
        <taxon>Sordariales</taxon>
        <taxon>Naviculisporaceae</taxon>
        <taxon>Rhypophila</taxon>
    </lineage>
</organism>
<dbReference type="PANTHER" id="PTHR19317:SF0">
    <property type="entry name" value="PRENYLATED RAB ACCEPTOR PROTEIN 1"/>
    <property type="match status" value="1"/>
</dbReference>
<dbReference type="AlphaFoldDB" id="A0AAN6XUE5"/>
<keyword evidence="4 5" id="KW-0472">Membrane</keyword>
<gene>
    <name evidence="6" type="ORF">QBC37DRAFT_300037</name>
</gene>
<comment type="similarity">
    <text evidence="5">Belongs to the PRA1 family.</text>
</comment>
<dbReference type="InterPro" id="IPR004895">
    <property type="entry name" value="Prenylated_rab_accept_PRA1"/>
</dbReference>